<gene>
    <name evidence="8" type="ORF">ABV298_24545</name>
</gene>
<evidence type="ECO:0000256" key="5">
    <source>
        <dbReference type="ARBA" id="ARBA00055587"/>
    </source>
</evidence>
<dbReference type="InterPro" id="IPR011004">
    <property type="entry name" value="Trimer_LpxA-like_sf"/>
</dbReference>
<dbReference type="SMART" id="SM01266">
    <property type="entry name" value="Mac"/>
    <property type="match status" value="1"/>
</dbReference>
<accession>A0AAU8FIP6</accession>
<evidence type="ECO:0000256" key="3">
    <source>
        <dbReference type="ARBA" id="ARBA00022737"/>
    </source>
</evidence>
<dbReference type="SUPFAM" id="SSF51161">
    <property type="entry name" value="Trimeric LpxA-like enzymes"/>
    <property type="match status" value="1"/>
</dbReference>
<protein>
    <recommendedName>
        <fullName evidence="6">Nodulation protein L</fullName>
    </recommendedName>
</protein>
<keyword evidence="2 8" id="KW-0808">Transferase</keyword>
<dbReference type="PROSITE" id="PS00101">
    <property type="entry name" value="HEXAPEP_TRANSFERASES"/>
    <property type="match status" value="1"/>
</dbReference>
<comment type="function">
    <text evidence="5">Acetyltransferase implicated in the O-acetylation of Nod factors.</text>
</comment>
<evidence type="ECO:0000259" key="7">
    <source>
        <dbReference type="SMART" id="SM01266"/>
    </source>
</evidence>
<name>A0AAU8FIP6_9BACT</name>
<proteinExistence type="inferred from homology"/>
<organism evidence="8">
    <name type="scientific">Dyadobacter sp. 676</name>
    <dbReference type="NCBI Taxonomy" id="3088362"/>
    <lineage>
        <taxon>Bacteria</taxon>
        <taxon>Pseudomonadati</taxon>
        <taxon>Bacteroidota</taxon>
        <taxon>Cytophagia</taxon>
        <taxon>Cytophagales</taxon>
        <taxon>Spirosomataceae</taxon>
        <taxon>Dyadobacter</taxon>
    </lineage>
</organism>
<dbReference type="FunFam" id="2.160.10.10:FF:000025">
    <property type="entry name" value="Hexapeptide-repeat containing-acetyltransferase"/>
    <property type="match status" value="1"/>
</dbReference>
<dbReference type="InterPro" id="IPR051159">
    <property type="entry name" value="Hexapeptide_acetyltransf"/>
</dbReference>
<dbReference type="GO" id="GO:0008374">
    <property type="term" value="F:O-acyltransferase activity"/>
    <property type="evidence" value="ECO:0007669"/>
    <property type="project" value="TreeGrafter"/>
</dbReference>
<evidence type="ECO:0000256" key="1">
    <source>
        <dbReference type="ARBA" id="ARBA00007274"/>
    </source>
</evidence>
<dbReference type="RefSeq" id="WP_353718782.1">
    <property type="nucleotide sequence ID" value="NZ_CP159289.1"/>
</dbReference>
<feature type="domain" description="Maltose/galactoside acetyltransferase" evidence="7">
    <location>
        <begin position="5"/>
        <end position="59"/>
    </location>
</feature>
<comment type="similarity">
    <text evidence="1">Belongs to the transferase hexapeptide repeat family.</text>
</comment>
<keyword evidence="4 8" id="KW-0012">Acyltransferase</keyword>
<dbReference type="GO" id="GO:0016407">
    <property type="term" value="F:acetyltransferase activity"/>
    <property type="evidence" value="ECO:0007669"/>
    <property type="project" value="InterPro"/>
</dbReference>
<dbReference type="AlphaFoldDB" id="A0AAU8FIP6"/>
<dbReference type="EMBL" id="CP159289">
    <property type="protein sequence ID" value="XCH23456.1"/>
    <property type="molecule type" value="Genomic_DNA"/>
</dbReference>
<dbReference type="Pfam" id="PF00132">
    <property type="entry name" value="Hexapep"/>
    <property type="match status" value="1"/>
</dbReference>
<evidence type="ECO:0000256" key="4">
    <source>
        <dbReference type="ARBA" id="ARBA00023315"/>
    </source>
</evidence>
<dbReference type="CDD" id="cd03357">
    <property type="entry name" value="LbH_MAT_GAT"/>
    <property type="match status" value="1"/>
</dbReference>
<dbReference type="Pfam" id="PF12464">
    <property type="entry name" value="Mac"/>
    <property type="match status" value="1"/>
</dbReference>
<dbReference type="PANTHER" id="PTHR23416:SF23">
    <property type="entry name" value="ACETYLTRANSFERASE C18B11.09C-RELATED"/>
    <property type="match status" value="1"/>
</dbReference>
<evidence type="ECO:0000256" key="6">
    <source>
        <dbReference type="ARBA" id="ARBA00067695"/>
    </source>
</evidence>
<keyword evidence="3" id="KW-0677">Repeat</keyword>
<dbReference type="InterPro" id="IPR024688">
    <property type="entry name" value="Mac_dom"/>
</dbReference>
<dbReference type="InterPro" id="IPR018357">
    <property type="entry name" value="Hexapep_transf_CS"/>
</dbReference>
<dbReference type="InterPro" id="IPR001451">
    <property type="entry name" value="Hexapep"/>
</dbReference>
<dbReference type="Gene3D" id="2.160.10.10">
    <property type="entry name" value="Hexapeptide repeat proteins"/>
    <property type="match status" value="1"/>
</dbReference>
<evidence type="ECO:0000313" key="8">
    <source>
        <dbReference type="EMBL" id="XCH23456.1"/>
    </source>
</evidence>
<reference evidence="8" key="1">
    <citation type="submission" date="2024-06" db="EMBL/GenBank/DDBJ databases">
        <title>Sequencing and assembly of the genome of Dyadobacter sp. strain 676, a symbiont of Cyamopsis tetragonoloba.</title>
        <authorList>
            <person name="Guro P."/>
            <person name="Sazanova A."/>
            <person name="Kuznetsova I."/>
            <person name="Belimov A."/>
            <person name="Safronova V."/>
        </authorList>
    </citation>
    <scope>NUCLEOTIDE SEQUENCE</scope>
    <source>
        <strain evidence="8">676</strain>
    </source>
</reference>
<dbReference type="PANTHER" id="PTHR23416">
    <property type="entry name" value="SIALIC ACID SYNTHASE-RELATED"/>
    <property type="match status" value="1"/>
</dbReference>
<sequence length="197" mass="21483">MKTELEKCLDGDLFNTANPEILACIHHARKLCGEYNLLPADDKTARQQVLTRLLGKTGANVNIDIPFYCDYGRHISVGDNVIINMNCTLVDCNRITIGNNVLIASNVQIYTATHPVAPDQRLVENWDKNASIPFFRTYALQVIIEDNVWIGGGAIILPGVTIGRNSVIGAGSVVTRSIPANSVAVGNPCRVIREVQV</sequence>
<evidence type="ECO:0000256" key="2">
    <source>
        <dbReference type="ARBA" id="ARBA00022679"/>
    </source>
</evidence>